<dbReference type="GO" id="GO:0005840">
    <property type="term" value="C:ribosome"/>
    <property type="evidence" value="ECO:0007669"/>
    <property type="project" value="TreeGrafter"/>
</dbReference>
<dbReference type="SUPFAM" id="SSF101738">
    <property type="entry name" value="SspB-like"/>
    <property type="match status" value="1"/>
</dbReference>
<dbReference type="PANTHER" id="PTHR37486">
    <property type="entry name" value="STRINGENT STARVATION PROTEIN B"/>
    <property type="match status" value="1"/>
</dbReference>
<accession>A0A2A4MRR8</accession>
<dbReference type="GO" id="GO:0005829">
    <property type="term" value="C:cytosol"/>
    <property type="evidence" value="ECO:0007669"/>
    <property type="project" value="TreeGrafter"/>
</dbReference>
<evidence type="ECO:0000313" key="2">
    <source>
        <dbReference type="EMBL" id="PCH62540.1"/>
    </source>
</evidence>
<sequence>MSMTSSRPYIIRALYEWIVENDCTPYLLVNAFEESVQVPQEHVKDGQIVLNISPTAVQDFLIDNQALEFNGRFAGIPTRVYVPVSAVLGIYAKENGQGMRFEPGESLPEPPTPDGGGEPRMVTSQTASKTKSASTVKKIRPSLRVVK</sequence>
<dbReference type="InterPro" id="IPR007481">
    <property type="entry name" value="SspB"/>
</dbReference>
<feature type="compositionally biased region" description="Basic residues" evidence="1">
    <location>
        <begin position="137"/>
        <end position="147"/>
    </location>
</feature>
<dbReference type="GO" id="GO:0045732">
    <property type="term" value="P:positive regulation of protein catabolic process"/>
    <property type="evidence" value="ECO:0007669"/>
    <property type="project" value="TreeGrafter"/>
</dbReference>
<dbReference type="GO" id="GO:0006508">
    <property type="term" value="P:proteolysis"/>
    <property type="evidence" value="ECO:0007669"/>
    <property type="project" value="UniProtKB-KW"/>
</dbReference>
<dbReference type="InterPro" id="IPR036760">
    <property type="entry name" value="SspB-like_sf"/>
</dbReference>
<dbReference type="Gene3D" id="2.30.30.220">
    <property type="entry name" value="SspB-like"/>
    <property type="match status" value="1"/>
</dbReference>
<dbReference type="NCBIfam" id="NF008769">
    <property type="entry name" value="PRK11798.2-5"/>
    <property type="match status" value="1"/>
</dbReference>
<keyword evidence="2" id="KW-0645">Protease</keyword>
<protein>
    <submittedName>
        <fullName evidence="2">ClpXP protease specificity-enhancing factor</fullName>
    </submittedName>
</protein>
<evidence type="ECO:0000256" key="1">
    <source>
        <dbReference type="SAM" id="MobiDB-lite"/>
    </source>
</evidence>
<dbReference type="EMBL" id="NVQR01000037">
    <property type="protein sequence ID" value="PCH62540.1"/>
    <property type="molecule type" value="Genomic_DNA"/>
</dbReference>
<dbReference type="GO" id="GO:0008233">
    <property type="term" value="F:peptidase activity"/>
    <property type="evidence" value="ECO:0007669"/>
    <property type="project" value="UniProtKB-KW"/>
</dbReference>
<dbReference type="PANTHER" id="PTHR37486:SF1">
    <property type="entry name" value="STRINGENT STARVATION PROTEIN B"/>
    <property type="match status" value="1"/>
</dbReference>
<reference evidence="3" key="1">
    <citation type="submission" date="2017-08" db="EMBL/GenBank/DDBJ databases">
        <title>A dynamic microbial community with high functional redundancy inhabits the cold, oxic subseafloor aquifer.</title>
        <authorList>
            <person name="Tully B.J."/>
            <person name="Wheat C.G."/>
            <person name="Glazer B.T."/>
            <person name="Huber J.A."/>
        </authorList>
    </citation>
    <scope>NUCLEOTIDE SEQUENCE [LARGE SCALE GENOMIC DNA]</scope>
</reference>
<keyword evidence="2" id="KW-0378">Hydrolase</keyword>
<gene>
    <name evidence="2" type="ORF">COC19_02700</name>
</gene>
<name>A0A2A4MRR8_9GAMM</name>
<feature type="region of interest" description="Disordered" evidence="1">
    <location>
        <begin position="99"/>
        <end position="147"/>
    </location>
</feature>
<dbReference type="PIRSF" id="PIRSF005276">
    <property type="entry name" value="SspB"/>
    <property type="match status" value="1"/>
</dbReference>
<dbReference type="Proteomes" id="UP000218172">
    <property type="component" value="Unassembled WGS sequence"/>
</dbReference>
<proteinExistence type="predicted"/>
<feature type="compositionally biased region" description="Low complexity" evidence="1">
    <location>
        <begin position="122"/>
        <end position="136"/>
    </location>
</feature>
<dbReference type="AlphaFoldDB" id="A0A2A4MRR8"/>
<evidence type="ECO:0000313" key="3">
    <source>
        <dbReference type="Proteomes" id="UP000218172"/>
    </source>
</evidence>
<organism evidence="2 3">
    <name type="scientific">SAR86 cluster bacterium</name>
    <dbReference type="NCBI Taxonomy" id="2030880"/>
    <lineage>
        <taxon>Bacteria</taxon>
        <taxon>Pseudomonadati</taxon>
        <taxon>Pseudomonadota</taxon>
        <taxon>Gammaproteobacteria</taxon>
        <taxon>SAR86 cluster</taxon>
    </lineage>
</organism>
<dbReference type="Pfam" id="PF04386">
    <property type="entry name" value="SspB"/>
    <property type="match status" value="1"/>
</dbReference>
<comment type="caution">
    <text evidence="2">The sequence shown here is derived from an EMBL/GenBank/DDBJ whole genome shotgun (WGS) entry which is preliminary data.</text>
</comment>